<dbReference type="EMBL" id="SRMO01000087">
    <property type="protein sequence ID" value="TGG90441.1"/>
    <property type="molecule type" value="Genomic_DNA"/>
</dbReference>
<name>A0A524RKP0_9CHRO</name>
<protein>
    <submittedName>
        <fullName evidence="1">Uncharacterized protein</fullName>
    </submittedName>
</protein>
<dbReference type="AlphaFoldDB" id="A0A524RKP0"/>
<proteinExistence type="predicted"/>
<accession>A0A524RKP0</accession>
<dbReference type="Proteomes" id="UP000317990">
    <property type="component" value="Unassembled WGS sequence"/>
</dbReference>
<reference evidence="1 2" key="1">
    <citation type="journal article" date="2019" name="mSystems">
        <title>Life at home and on the roam: Genomic adaptions reflect the dual lifestyle of an intracellular, facultative symbiont.</title>
        <authorList>
            <person name="Burgsdorf I."/>
        </authorList>
    </citation>
    <scope>NUCLEOTIDE SEQUENCE [LARGE SCALE GENOMIC DNA]</scope>
    <source>
        <strain evidence="1">277cV</strain>
    </source>
</reference>
<gene>
    <name evidence="1" type="ORF">ERJ67_10205</name>
</gene>
<evidence type="ECO:0000313" key="2">
    <source>
        <dbReference type="Proteomes" id="UP000317990"/>
    </source>
</evidence>
<sequence>MASSFLCSPAAVDIRRLVVHSYPDGIEAAGARRLTVFYGRRGKPLNKPRFMLAELAHKLARKLQAKGIGTVSVL</sequence>
<evidence type="ECO:0000313" key="1">
    <source>
        <dbReference type="EMBL" id="TGG90441.1"/>
    </source>
</evidence>
<organism evidence="1 2">
    <name type="scientific">Aphanocapsa feldmannii 277cV</name>
    <dbReference type="NCBI Taxonomy" id="2507553"/>
    <lineage>
        <taxon>Bacteria</taxon>
        <taxon>Bacillati</taxon>
        <taxon>Cyanobacteriota</taxon>
        <taxon>Cyanophyceae</taxon>
        <taxon>Oscillatoriophycideae</taxon>
        <taxon>Chroococcales</taxon>
        <taxon>Microcystaceae</taxon>
        <taxon>Aphanocapsa</taxon>
    </lineage>
</organism>
<comment type="caution">
    <text evidence="1">The sequence shown here is derived from an EMBL/GenBank/DDBJ whole genome shotgun (WGS) entry which is preliminary data.</text>
</comment>